<organism evidence="2">
    <name type="scientific">marine sediment metagenome</name>
    <dbReference type="NCBI Taxonomy" id="412755"/>
    <lineage>
        <taxon>unclassified sequences</taxon>
        <taxon>metagenomes</taxon>
        <taxon>ecological metagenomes</taxon>
    </lineage>
</organism>
<dbReference type="EMBL" id="LAZR01000913">
    <property type="protein sequence ID" value="KKN54763.1"/>
    <property type="molecule type" value="Genomic_DNA"/>
</dbReference>
<dbReference type="AlphaFoldDB" id="A0A0F9UME4"/>
<accession>A0A0F9UME4</accession>
<feature type="compositionally biased region" description="Basic and acidic residues" evidence="1">
    <location>
        <begin position="38"/>
        <end position="68"/>
    </location>
</feature>
<evidence type="ECO:0000256" key="1">
    <source>
        <dbReference type="SAM" id="MobiDB-lite"/>
    </source>
</evidence>
<gene>
    <name evidence="2" type="ORF">LCGC14_0589150</name>
</gene>
<name>A0A0F9UME4_9ZZZZ</name>
<evidence type="ECO:0000313" key="2">
    <source>
        <dbReference type="EMBL" id="KKN54763.1"/>
    </source>
</evidence>
<comment type="caution">
    <text evidence="2">The sequence shown here is derived from an EMBL/GenBank/DDBJ whole genome shotgun (WGS) entry which is preliminary data.</text>
</comment>
<reference evidence="2" key="1">
    <citation type="journal article" date="2015" name="Nature">
        <title>Complex archaea that bridge the gap between prokaryotes and eukaryotes.</title>
        <authorList>
            <person name="Spang A."/>
            <person name="Saw J.H."/>
            <person name="Jorgensen S.L."/>
            <person name="Zaremba-Niedzwiedzka K."/>
            <person name="Martijn J."/>
            <person name="Lind A.E."/>
            <person name="van Eijk R."/>
            <person name="Schleper C."/>
            <person name="Guy L."/>
            <person name="Ettema T.J."/>
        </authorList>
    </citation>
    <scope>NUCLEOTIDE SEQUENCE</scope>
</reference>
<proteinExistence type="predicted"/>
<protein>
    <submittedName>
        <fullName evidence="2">Uncharacterized protein</fullName>
    </submittedName>
</protein>
<feature type="region of interest" description="Disordered" evidence="1">
    <location>
        <begin position="35"/>
        <end position="68"/>
    </location>
</feature>
<sequence length="68" mass="7835">MKKGPFKSEADLAKYEKRMAKQRLIRMASMPKSVAQLEIERQSQRRTTEKGEAPNLDDGKNKKLTDVK</sequence>